<name>A0ABW0JMK6_9GAMM</name>
<proteinExistence type="predicted"/>
<organism evidence="1 2">
    <name type="scientific">Rhodanobacter umsongensis</name>
    <dbReference type="NCBI Taxonomy" id="633153"/>
    <lineage>
        <taxon>Bacteria</taxon>
        <taxon>Pseudomonadati</taxon>
        <taxon>Pseudomonadota</taxon>
        <taxon>Gammaproteobacteria</taxon>
        <taxon>Lysobacterales</taxon>
        <taxon>Rhodanobacteraceae</taxon>
        <taxon>Rhodanobacter</taxon>
    </lineage>
</organism>
<comment type="caution">
    <text evidence="1">The sequence shown here is derived from an EMBL/GenBank/DDBJ whole genome shotgun (WGS) entry which is preliminary data.</text>
</comment>
<reference evidence="2" key="1">
    <citation type="journal article" date="2019" name="Int. J. Syst. Evol. Microbiol.">
        <title>The Global Catalogue of Microorganisms (GCM) 10K type strain sequencing project: providing services to taxonomists for standard genome sequencing and annotation.</title>
        <authorList>
            <consortium name="The Broad Institute Genomics Platform"/>
            <consortium name="The Broad Institute Genome Sequencing Center for Infectious Disease"/>
            <person name="Wu L."/>
            <person name="Ma J."/>
        </authorList>
    </citation>
    <scope>NUCLEOTIDE SEQUENCE [LARGE SCALE GENOMIC DNA]</scope>
    <source>
        <strain evidence="2">JCM 17130</strain>
    </source>
</reference>
<protein>
    <submittedName>
        <fullName evidence="1">Uncharacterized protein</fullName>
    </submittedName>
</protein>
<evidence type="ECO:0000313" key="2">
    <source>
        <dbReference type="Proteomes" id="UP001596013"/>
    </source>
</evidence>
<keyword evidence="2" id="KW-1185">Reference proteome</keyword>
<accession>A0ABW0JMK6</accession>
<dbReference type="Proteomes" id="UP001596013">
    <property type="component" value="Unassembled WGS sequence"/>
</dbReference>
<dbReference type="RefSeq" id="WP_377305636.1">
    <property type="nucleotide sequence ID" value="NZ_JBHSMK010000008.1"/>
</dbReference>
<sequence length="161" mass="17633">MAYDNRVVAVLSDEDVTSIQSALTTVRGALPFLVTLSGQERRELAKMGPKSVGFDEKCATYMNNRPEFAPGFVDVAEVQKVRALRSQLLRFTMELQTLASCVDDTVQLVSSEIWLADLDYYKGIREAAKTGQAGAQDAYDDLRVRFPGPRANRAAPATAVA</sequence>
<dbReference type="EMBL" id="JBHSMK010000008">
    <property type="protein sequence ID" value="MFC5437313.1"/>
    <property type="molecule type" value="Genomic_DNA"/>
</dbReference>
<evidence type="ECO:0000313" key="1">
    <source>
        <dbReference type="EMBL" id="MFC5437313.1"/>
    </source>
</evidence>
<gene>
    <name evidence="1" type="ORF">ACFPME_12145</name>
</gene>